<dbReference type="CDD" id="cd11069">
    <property type="entry name" value="CYP_FUM15-like"/>
    <property type="match status" value="1"/>
</dbReference>
<dbReference type="InterPro" id="IPR036396">
    <property type="entry name" value="Cyt_P450_sf"/>
</dbReference>
<dbReference type="InterPro" id="IPR002401">
    <property type="entry name" value="Cyt_P450_E_grp-I"/>
</dbReference>
<dbReference type="Pfam" id="PF00067">
    <property type="entry name" value="p450"/>
    <property type="match status" value="1"/>
</dbReference>
<reference evidence="10 11" key="1">
    <citation type="journal article" date="2012" name="BMC Genomics">
        <title>Comparative genomics of the white-rot fungi, Phanerochaete carnosa and P. chrysosporium, to elucidate the genetic basis of the distinct wood types they colonize.</title>
        <authorList>
            <person name="Suzuki H."/>
            <person name="MacDonald J."/>
            <person name="Syed K."/>
            <person name="Salamov A."/>
            <person name="Hori C."/>
            <person name="Aerts A."/>
            <person name="Henrissat B."/>
            <person name="Wiebenga A."/>
            <person name="vanKuyk P.A."/>
            <person name="Barry K."/>
            <person name="Lindquist E."/>
            <person name="LaButti K."/>
            <person name="Lapidus A."/>
            <person name="Lucas S."/>
            <person name="Coutinho P."/>
            <person name="Gong Y."/>
            <person name="Samejima M."/>
            <person name="Mahadevan R."/>
            <person name="Abou-Zaid M."/>
            <person name="de Vries R.P."/>
            <person name="Igarashi K."/>
            <person name="Yadav J.S."/>
            <person name="Grigoriev I.V."/>
            <person name="Master E.R."/>
        </authorList>
    </citation>
    <scope>NUCLEOTIDE SEQUENCE [LARGE SCALE GENOMIC DNA]</scope>
    <source>
        <strain evidence="10 11">HHB-10118-sp</strain>
    </source>
</reference>
<dbReference type="InterPro" id="IPR001128">
    <property type="entry name" value="Cyt_P450"/>
</dbReference>
<dbReference type="InterPro" id="IPR050121">
    <property type="entry name" value="Cytochrome_P450_monoxygenase"/>
</dbReference>
<dbReference type="OrthoDB" id="1470350at2759"/>
<proteinExistence type="inferred from homology"/>
<evidence type="ECO:0008006" key="12">
    <source>
        <dbReference type="Google" id="ProtNLM"/>
    </source>
</evidence>
<evidence type="ECO:0000256" key="6">
    <source>
        <dbReference type="ARBA" id="ARBA00023002"/>
    </source>
</evidence>
<dbReference type="KEGG" id="pco:PHACADRAFT_205063"/>
<evidence type="ECO:0000313" key="10">
    <source>
        <dbReference type="EMBL" id="EKM58813.1"/>
    </source>
</evidence>
<evidence type="ECO:0000256" key="1">
    <source>
        <dbReference type="ARBA" id="ARBA00001971"/>
    </source>
</evidence>
<keyword evidence="5 9" id="KW-0479">Metal-binding</keyword>
<evidence type="ECO:0000256" key="7">
    <source>
        <dbReference type="ARBA" id="ARBA00023004"/>
    </source>
</evidence>
<keyword evidence="11" id="KW-1185">Reference proteome</keyword>
<dbReference type="RefSeq" id="XP_007391405.1">
    <property type="nucleotide sequence ID" value="XM_007391343.1"/>
</dbReference>
<evidence type="ECO:0000256" key="5">
    <source>
        <dbReference type="ARBA" id="ARBA00022723"/>
    </source>
</evidence>
<dbReference type="GO" id="GO:0016705">
    <property type="term" value="F:oxidoreductase activity, acting on paired donors, with incorporation or reduction of molecular oxygen"/>
    <property type="evidence" value="ECO:0007669"/>
    <property type="project" value="InterPro"/>
</dbReference>
<comment type="pathway">
    <text evidence="2">Secondary metabolite biosynthesis.</text>
</comment>
<dbReference type="PRINTS" id="PR00463">
    <property type="entry name" value="EP450I"/>
</dbReference>
<comment type="similarity">
    <text evidence="3">Belongs to the cytochrome P450 family.</text>
</comment>
<dbReference type="SUPFAM" id="SSF48264">
    <property type="entry name" value="Cytochrome P450"/>
    <property type="match status" value="1"/>
</dbReference>
<dbReference type="Gene3D" id="1.10.630.10">
    <property type="entry name" value="Cytochrome P450"/>
    <property type="match status" value="1"/>
</dbReference>
<evidence type="ECO:0000313" key="11">
    <source>
        <dbReference type="Proteomes" id="UP000008370"/>
    </source>
</evidence>
<protein>
    <recommendedName>
        <fullName evidence="12">Cytochrome P450</fullName>
    </recommendedName>
</protein>
<dbReference type="HOGENOM" id="CLU_001570_5_11_1"/>
<gene>
    <name evidence="10" type="ORF">PHACADRAFT_205063</name>
</gene>
<keyword evidence="6" id="KW-0560">Oxidoreductase</keyword>
<dbReference type="GO" id="GO:0005506">
    <property type="term" value="F:iron ion binding"/>
    <property type="evidence" value="ECO:0007669"/>
    <property type="project" value="InterPro"/>
</dbReference>
<dbReference type="PRINTS" id="PR00385">
    <property type="entry name" value="P450"/>
</dbReference>
<keyword evidence="7 9" id="KW-0408">Iron</keyword>
<name>K5W4L0_PHACS</name>
<feature type="binding site" description="axial binding residue" evidence="9">
    <location>
        <position position="497"/>
    </location>
    <ligand>
        <name>heme</name>
        <dbReference type="ChEBI" id="CHEBI:30413"/>
    </ligand>
    <ligandPart>
        <name>Fe</name>
        <dbReference type="ChEBI" id="CHEBI:18248"/>
    </ligandPart>
</feature>
<dbReference type="Proteomes" id="UP000008370">
    <property type="component" value="Unassembled WGS sequence"/>
</dbReference>
<dbReference type="PANTHER" id="PTHR24305:SF166">
    <property type="entry name" value="CYTOCHROME P450 12A4, MITOCHONDRIAL-RELATED"/>
    <property type="match status" value="1"/>
</dbReference>
<dbReference type="GO" id="GO:0004497">
    <property type="term" value="F:monooxygenase activity"/>
    <property type="evidence" value="ECO:0007669"/>
    <property type="project" value="UniProtKB-KW"/>
</dbReference>
<keyword evidence="8" id="KW-0503">Monooxygenase</keyword>
<dbReference type="GO" id="GO:0020037">
    <property type="term" value="F:heme binding"/>
    <property type="evidence" value="ECO:0007669"/>
    <property type="project" value="InterPro"/>
</dbReference>
<evidence type="ECO:0000256" key="8">
    <source>
        <dbReference type="ARBA" id="ARBA00023033"/>
    </source>
</evidence>
<comment type="cofactor">
    <cofactor evidence="1 9">
        <name>heme</name>
        <dbReference type="ChEBI" id="CHEBI:30413"/>
    </cofactor>
</comment>
<organism evidence="10 11">
    <name type="scientific">Phanerochaete carnosa (strain HHB-10118-sp)</name>
    <name type="common">White-rot fungus</name>
    <name type="synonym">Peniophora carnosa</name>
    <dbReference type="NCBI Taxonomy" id="650164"/>
    <lineage>
        <taxon>Eukaryota</taxon>
        <taxon>Fungi</taxon>
        <taxon>Dikarya</taxon>
        <taxon>Basidiomycota</taxon>
        <taxon>Agaricomycotina</taxon>
        <taxon>Agaricomycetes</taxon>
        <taxon>Polyporales</taxon>
        <taxon>Phanerochaetaceae</taxon>
        <taxon>Phanerochaete</taxon>
    </lineage>
</organism>
<keyword evidence="4 9" id="KW-0349">Heme</keyword>
<evidence type="ECO:0000256" key="3">
    <source>
        <dbReference type="ARBA" id="ARBA00010617"/>
    </source>
</evidence>
<evidence type="ECO:0000256" key="2">
    <source>
        <dbReference type="ARBA" id="ARBA00005179"/>
    </source>
</evidence>
<dbReference type="GeneID" id="18912330"/>
<accession>K5W4L0</accession>
<dbReference type="PANTHER" id="PTHR24305">
    <property type="entry name" value="CYTOCHROME P450"/>
    <property type="match status" value="1"/>
</dbReference>
<dbReference type="AlphaFoldDB" id="K5W4L0"/>
<dbReference type="EMBL" id="JH930469">
    <property type="protein sequence ID" value="EKM58813.1"/>
    <property type="molecule type" value="Genomic_DNA"/>
</dbReference>
<dbReference type="InParanoid" id="K5W4L0"/>
<evidence type="ECO:0000256" key="9">
    <source>
        <dbReference type="PIRSR" id="PIRSR602401-1"/>
    </source>
</evidence>
<evidence type="ECO:0000256" key="4">
    <source>
        <dbReference type="ARBA" id="ARBA00022617"/>
    </source>
</evidence>
<sequence length="560" mass="62539">MPLFGPAIPWAALGGVLLLLWKLTRNYVLPSPLDDIPGPTSSSTLKGSMARFQSRGSWPFLDHLTNDYGQVVKCTAFLGRRVLWVFDPKALHHVVVKDQDIYQESPTSIAGRKLSTGPGLLSTLGDHHRRQRKMLNPVFSIAHMRRLTPVFYEVANRLRTGIQTELNTSPAGEVDVLNWMGRTALELIGQGGFGHSFDPLVENVENDYANAIKSFVPTSSRLAPFRVLILFFEPLIDLCQRRPAVGAFVKKYWSLIPHTGMQHMKDILDVLDDTSRQIFTERKIALESNDQELKMRILEGRDLMSVMLRENMNANVADRLPDNEIIAQITTFTFAGTDTTSNAIARILHLLCLHPDVQERLRAELIEARSQNGGQDLEYDELVSLPYLDAVCRETLRLYPPVAFTSRENVRDIVMPLSTPLTLRDGTSTTSIHVPKGTTILIGIYSSNRNKEVWGDDACEWKPERWLDGKLPESVADAKIPGVYSNLMTFIGGGRACIGFKFSQLEMKVVLTMLVSSFRLSLCAGKNGDVFWNRAGIAYPTVGPDGRKPSLPLNVEPLQA</sequence>